<proteinExistence type="predicted"/>
<dbReference type="GO" id="GO:0003700">
    <property type="term" value="F:DNA-binding transcription factor activity"/>
    <property type="evidence" value="ECO:0007669"/>
    <property type="project" value="InterPro"/>
</dbReference>
<evidence type="ECO:0000259" key="4">
    <source>
        <dbReference type="PROSITE" id="PS50949"/>
    </source>
</evidence>
<dbReference type="SMART" id="SM00895">
    <property type="entry name" value="FCD"/>
    <property type="match status" value="1"/>
</dbReference>
<dbReference type="InterPro" id="IPR000524">
    <property type="entry name" value="Tscrpt_reg_HTH_GntR"/>
</dbReference>
<reference evidence="5" key="1">
    <citation type="submission" date="2021-02" db="EMBL/GenBank/DDBJ databases">
        <title>Infant gut strain persistence is associated with maternal origin, phylogeny, and functional potential including surface adhesion and iron acquisition.</title>
        <authorList>
            <person name="Lou Y.C."/>
        </authorList>
    </citation>
    <scope>NUCLEOTIDE SEQUENCE</scope>
    <source>
        <strain evidence="5">L3_106_000M1_dasL3_106_000M1_concoct_15</strain>
    </source>
</reference>
<dbReference type="Pfam" id="PF00392">
    <property type="entry name" value="GntR"/>
    <property type="match status" value="2"/>
</dbReference>
<keyword evidence="1" id="KW-0805">Transcription regulation</keyword>
<evidence type="ECO:0000256" key="1">
    <source>
        <dbReference type="ARBA" id="ARBA00023015"/>
    </source>
</evidence>
<dbReference type="AlphaFoldDB" id="A0A943EHN5"/>
<keyword evidence="2" id="KW-0238">DNA-binding</keyword>
<evidence type="ECO:0000256" key="3">
    <source>
        <dbReference type="ARBA" id="ARBA00023163"/>
    </source>
</evidence>
<organism evidence="5 6">
    <name type="scientific">Acidaminococcus intestini</name>
    <dbReference type="NCBI Taxonomy" id="187327"/>
    <lineage>
        <taxon>Bacteria</taxon>
        <taxon>Bacillati</taxon>
        <taxon>Bacillota</taxon>
        <taxon>Negativicutes</taxon>
        <taxon>Acidaminococcales</taxon>
        <taxon>Acidaminococcaceae</taxon>
        <taxon>Acidaminococcus</taxon>
    </lineage>
</organism>
<keyword evidence="3" id="KW-0804">Transcription</keyword>
<evidence type="ECO:0000256" key="2">
    <source>
        <dbReference type="ARBA" id="ARBA00023125"/>
    </source>
</evidence>
<dbReference type="InterPro" id="IPR011711">
    <property type="entry name" value="GntR_C"/>
</dbReference>
<gene>
    <name evidence="5" type="ORF">KHX13_08620</name>
</gene>
<dbReference type="Pfam" id="PF07729">
    <property type="entry name" value="FCD"/>
    <property type="match status" value="1"/>
</dbReference>
<dbReference type="GO" id="GO:0003677">
    <property type="term" value="F:DNA binding"/>
    <property type="evidence" value="ECO:0007669"/>
    <property type="project" value="UniProtKB-KW"/>
</dbReference>
<dbReference type="CDD" id="cd07377">
    <property type="entry name" value="WHTH_GntR"/>
    <property type="match status" value="2"/>
</dbReference>
<dbReference type="Gene3D" id="1.10.10.10">
    <property type="entry name" value="Winged helix-like DNA-binding domain superfamily/Winged helix DNA-binding domain"/>
    <property type="match status" value="2"/>
</dbReference>
<dbReference type="SUPFAM" id="SSF46785">
    <property type="entry name" value="Winged helix' DNA-binding domain"/>
    <property type="match status" value="2"/>
</dbReference>
<comment type="caution">
    <text evidence="5">The sequence shown here is derived from an EMBL/GenBank/DDBJ whole genome shotgun (WGS) entry which is preliminary data.</text>
</comment>
<protein>
    <submittedName>
        <fullName evidence="5">GntR family transcriptional regulator</fullName>
    </submittedName>
</protein>
<evidence type="ECO:0000313" key="5">
    <source>
        <dbReference type="EMBL" id="MBS5520359.1"/>
    </source>
</evidence>
<dbReference type="Gene3D" id="1.20.120.530">
    <property type="entry name" value="GntR ligand-binding domain-like"/>
    <property type="match status" value="1"/>
</dbReference>
<dbReference type="PANTHER" id="PTHR43537">
    <property type="entry name" value="TRANSCRIPTIONAL REGULATOR, GNTR FAMILY"/>
    <property type="match status" value="1"/>
</dbReference>
<feature type="domain" description="HTH gntR-type" evidence="4">
    <location>
        <begin position="15"/>
        <end position="82"/>
    </location>
</feature>
<dbReference type="Proteomes" id="UP000754226">
    <property type="component" value="Unassembled WGS sequence"/>
</dbReference>
<dbReference type="InterPro" id="IPR036388">
    <property type="entry name" value="WH-like_DNA-bd_sf"/>
</dbReference>
<accession>A0A943EHN5</accession>
<dbReference type="EMBL" id="JAGZCZ010000011">
    <property type="protein sequence ID" value="MBS5520359.1"/>
    <property type="molecule type" value="Genomic_DNA"/>
</dbReference>
<dbReference type="PANTHER" id="PTHR43537:SF45">
    <property type="entry name" value="GNTR FAMILY REGULATORY PROTEIN"/>
    <property type="match status" value="1"/>
</dbReference>
<sequence>MKADKKEDSLLKGKVSSQDLIFSVLSEKIKKGILAAGEELKQVDLAGSFGVSRMPVREALNRLVAEGYAEKLSNRHIIVRKGKGSLEGPDLSAQAKTKEPLKSSAIQPINLLPAREQVASYLRKAIFRKEIETGTVLTLEETARRMGVSVTPVREALQLLSSQGLVRLRPNKGAVVLGMSTKNIRDHYAVRALLEGEAAYLAAQEGTDISGIEAVYKDMKRSLAEKNYSAYKDYNESFHMAIWKACGNEKLEHLAANLWSGLSMGYLVTEEEYAKISSTEHDGLMKALRAHDGEQARTLMVAHMKRSMEDVLTNYRNFVKGGEK</sequence>
<dbReference type="InterPro" id="IPR036390">
    <property type="entry name" value="WH_DNA-bd_sf"/>
</dbReference>
<dbReference type="SMART" id="SM00345">
    <property type="entry name" value="HTH_GNTR"/>
    <property type="match status" value="2"/>
</dbReference>
<evidence type="ECO:0000313" key="6">
    <source>
        <dbReference type="Proteomes" id="UP000754226"/>
    </source>
</evidence>
<feature type="domain" description="HTH gntR-type" evidence="4">
    <location>
        <begin position="112"/>
        <end position="179"/>
    </location>
</feature>
<dbReference type="InterPro" id="IPR008920">
    <property type="entry name" value="TF_FadR/GntR_C"/>
</dbReference>
<name>A0A943EHN5_9FIRM</name>
<dbReference type="SUPFAM" id="SSF48008">
    <property type="entry name" value="GntR ligand-binding domain-like"/>
    <property type="match status" value="1"/>
</dbReference>
<dbReference type="PROSITE" id="PS50949">
    <property type="entry name" value="HTH_GNTR"/>
    <property type="match status" value="2"/>
</dbReference>